<dbReference type="Pfam" id="PF09794">
    <property type="entry name" value="Avl9"/>
    <property type="match status" value="1"/>
</dbReference>
<dbReference type="EMBL" id="JAVRRL010000031">
    <property type="protein sequence ID" value="KAK5112351.1"/>
    <property type="molecule type" value="Genomic_DNA"/>
</dbReference>
<protein>
    <recommendedName>
        <fullName evidence="3">UDENN domain-containing protein</fullName>
    </recommendedName>
</protein>
<dbReference type="Proteomes" id="UP001310890">
    <property type="component" value="Unassembled WGS sequence"/>
</dbReference>
<evidence type="ECO:0000259" key="3">
    <source>
        <dbReference type="PROSITE" id="PS50211"/>
    </source>
</evidence>
<comment type="similarity">
    <text evidence="1">Belongs to the AVL9 family.</text>
</comment>
<dbReference type="PROSITE" id="PS50211">
    <property type="entry name" value="DENN"/>
    <property type="match status" value="1"/>
</dbReference>
<dbReference type="PANTHER" id="PTHR31017:SF1">
    <property type="entry name" value="LATE SECRETORY PATHWAY PROTEIN AVL9 HOMOLOG"/>
    <property type="match status" value="1"/>
</dbReference>
<dbReference type="GO" id="GO:0005737">
    <property type="term" value="C:cytoplasm"/>
    <property type="evidence" value="ECO:0007669"/>
    <property type="project" value="TreeGrafter"/>
</dbReference>
<evidence type="ECO:0000313" key="4">
    <source>
        <dbReference type="EMBL" id="KAK5112351.1"/>
    </source>
</evidence>
<dbReference type="PANTHER" id="PTHR31017">
    <property type="entry name" value="LATE SECRETORY PATHWAY PROTEIN AVL9-RELATED"/>
    <property type="match status" value="1"/>
</dbReference>
<feature type="compositionally biased region" description="Polar residues" evidence="2">
    <location>
        <begin position="594"/>
        <end position="604"/>
    </location>
</feature>
<dbReference type="InterPro" id="IPR018307">
    <property type="entry name" value="ABL9/DENND6_dom"/>
</dbReference>
<feature type="region of interest" description="Disordered" evidence="2">
    <location>
        <begin position="573"/>
        <end position="615"/>
    </location>
</feature>
<gene>
    <name evidence="4" type="ORF">LTR62_004314</name>
</gene>
<feature type="compositionally biased region" description="Gly residues" evidence="2">
    <location>
        <begin position="574"/>
        <end position="590"/>
    </location>
</feature>
<accession>A0AAN7YRF0</accession>
<feature type="domain" description="UDENN" evidence="3">
    <location>
        <begin position="5"/>
        <end position="444"/>
    </location>
</feature>
<comment type="caution">
    <text evidence="4">The sequence shown here is derived from an EMBL/GenBank/DDBJ whole genome shotgun (WGS) entry which is preliminary data.</text>
</comment>
<name>A0AAN7YRF0_9PEZI</name>
<dbReference type="InterPro" id="IPR037516">
    <property type="entry name" value="Tripartite_DENN"/>
</dbReference>
<proteinExistence type="inferred from homology"/>
<evidence type="ECO:0000256" key="2">
    <source>
        <dbReference type="SAM" id="MobiDB-lite"/>
    </source>
</evidence>
<reference evidence="4" key="1">
    <citation type="submission" date="2023-08" db="EMBL/GenBank/DDBJ databases">
        <title>Black Yeasts Isolated from many extreme environments.</title>
        <authorList>
            <person name="Coleine C."/>
            <person name="Stajich J.E."/>
            <person name="Selbmann L."/>
        </authorList>
    </citation>
    <scope>NUCLEOTIDE SEQUENCE</scope>
    <source>
        <strain evidence="4">CCFEE 5401</strain>
    </source>
</reference>
<sequence length="615" mass="69059">MTFTPLVCVVDFHHARGPEIEHWIGTPPNTDPTEENDWHLIPYMALPDGAHQSDEEFSYFSLVYKGRAGEDVEPTTVFGISCMHQIAADSLAWKSKDVTRSAVQKAVVALTEQPERFGKLREKLSVVTRAWFGQRDFRDKEILERFQENLCREPVTADEDHEQYFGLSLRELVHVYKWQMLVLFKCLLLQPKMLFFGSHCEHICQMQFSLISLIPNLVRCLQDCADPQMNHHAENMRKPDSVRTSDRSSLLAYLGIPLQIFGKGSVFGPYTPLQQLDILTDLDTKSYVVGSTNSLLIQQKDRYCDVLIDLDEKHIDVLSPALRIAVALSTADRRWIDFLTQQVNETWDETDPSRPKTHGYAGSEEFIRLQFEEYLLALLSAEKYHQFLQTRTETKPLLADIDGDPSLDFNAAFLDAWRQTENYRLWNQNTDSHLFDIVEPRHPCAGGLTIDDVQRRLAAQVAELHLDERFSQTREVVGKRLADGREQVSSAFGRVWADIEVMREAQRQRIENSRAAVASSSSSAGSAEEKVVVGLPHVDLQLAGTSVAAAGQRAGAYFSSWGAWAAEKRRVGWKGAGGSDEDGGGSGAGAGTAWQPNDPTTHGQGQKPLPSGKEQ</sequence>
<organism evidence="4 5">
    <name type="scientific">Meristemomyces frigidus</name>
    <dbReference type="NCBI Taxonomy" id="1508187"/>
    <lineage>
        <taxon>Eukaryota</taxon>
        <taxon>Fungi</taxon>
        <taxon>Dikarya</taxon>
        <taxon>Ascomycota</taxon>
        <taxon>Pezizomycotina</taxon>
        <taxon>Dothideomycetes</taxon>
        <taxon>Dothideomycetidae</taxon>
        <taxon>Mycosphaerellales</taxon>
        <taxon>Teratosphaeriaceae</taxon>
        <taxon>Meristemomyces</taxon>
    </lineage>
</organism>
<dbReference type="InterPro" id="IPR051731">
    <property type="entry name" value="DENND11/AVL9_GEFs"/>
</dbReference>
<dbReference type="AlphaFoldDB" id="A0AAN7YRF0"/>
<evidence type="ECO:0000256" key="1">
    <source>
        <dbReference type="ARBA" id="ARBA00038178"/>
    </source>
</evidence>
<evidence type="ECO:0000313" key="5">
    <source>
        <dbReference type="Proteomes" id="UP001310890"/>
    </source>
</evidence>